<evidence type="ECO:0000313" key="4">
    <source>
        <dbReference type="Proteomes" id="UP000297031"/>
    </source>
</evidence>
<dbReference type="EMBL" id="CP039393">
    <property type="protein sequence ID" value="QCD36750.1"/>
    <property type="molecule type" value="Genomic_DNA"/>
</dbReference>
<feature type="chain" id="PRO_5020502959" evidence="1">
    <location>
        <begin position="20"/>
        <end position="550"/>
    </location>
</feature>
<dbReference type="InterPro" id="IPR022742">
    <property type="entry name" value="Hydrolase_4"/>
</dbReference>
<evidence type="ECO:0000313" key="3">
    <source>
        <dbReference type="EMBL" id="QCD36750.1"/>
    </source>
</evidence>
<organism evidence="3 4">
    <name type="scientific">Muribaculum gordoncarteri</name>
    <dbReference type="NCBI Taxonomy" id="2530390"/>
    <lineage>
        <taxon>Bacteria</taxon>
        <taxon>Pseudomonadati</taxon>
        <taxon>Bacteroidota</taxon>
        <taxon>Bacteroidia</taxon>
        <taxon>Bacteroidales</taxon>
        <taxon>Muribaculaceae</taxon>
        <taxon>Muribaculum</taxon>
    </lineage>
</organism>
<dbReference type="PANTHER" id="PTHR22946">
    <property type="entry name" value="DIENELACTONE HYDROLASE DOMAIN-CONTAINING PROTEIN-RELATED"/>
    <property type="match status" value="1"/>
</dbReference>
<dbReference type="SUPFAM" id="SSF53474">
    <property type="entry name" value="alpha/beta-Hydrolases"/>
    <property type="match status" value="2"/>
</dbReference>
<dbReference type="AlphaFoldDB" id="A0A4P7VR90"/>
<accession>A0A4P7VR90</accession>
<feature type="domain" description="Serine aminopeptidase S33" evidence="2">
    <location>
        <begin position="323"/>
        <end position="442"/>
    </location>
</feature>
<proteinExistence type="predicted"/>
<dbReference type="PANTHER" id="PTHR22946:SF0">
    <property type="entry name" value="DIENELACTONE HYDROLASE DOMAIN-CONTAINING PROTEIN"/>
    <property type="match status" value="1"/>
</dbReference>
<evidence type="ECO:0000259" key="2">
    <source>
        <dbReference type="Pfam" id="PF12146"/>
    </source>
</evidence>
<name>A0A4P7VR90_9BACT</name>
<dbReference type="OrthoDB" id="9803578at2"/>
<dbReference type="InterPro" id="IPR029058">
    <property type="entry name" value="AB_hydrolase_fold"/>
</dbReference>
<dbReference type="RefSeq" id="WP_136411095.1">
    <property type="nucleotide sequence ID" value="NZ_CP039393.1"/>
</dbReference>
<dbReference type="Gene3D" id="3.40.50.1820">
    <property type="entry name" value="alpha/beta hydrolase"/>
    <property type="match status" value="2"/>
</dbReference>
<evidence type="ECO:0000256" key="1">
    <source>
        <dbReference type="SAM" id="SignalP"/>
    </source>
</evidence>
<dbReference type="InterPro" id="IPR050261">
    <property type="entry name" value="FrsA_esterase"/>
</dbReference>
<keyword evidence="4" id="KW-1185">Reference proteome</keyword>
<reference evidence="3 4" key="1">
    <citation type="submission" date="2019-02" db="EMBL/GenBank/DDBJ databases">
        <title>Isolation and identification of novel species under the genus Muribaculum.</title>
        <authorList>
            <person name="Miyake S."/>
            <person name="Ding Y."/>
            <person name="Low A."/>
            <person name="Soh M."/>
            <person name="Seedorf H."/>
        </authorList>
    </citation>
    <scope>NUCLEOTIDE SEQUENCE [LARGE SCALE GENOMIC DNA]</scope>
    <source>
        <strain evidence="3 4">TLL-A4</strain>
    </source>
</reference>
<protein>
    <submittedName>
        <fullName evidence="3">Alpha/beta fold hydrolase</fullName>
    </submittedName>
</protein>
<dbReference type="GO" id="GO:0016787">
    <property type="term" value="F:hydrolase activity"/>
    <property type="evidence" value="ECO:0007669"/>
    <property type="project" value="UniProtKB-KW"/>
</dbReference>
<dbReference type="KEGG" id="mgod:E7746_13110"/>
<dbReference type="Pfam" id="PF12146">
    <property type="entry name" value="Hydrolase_4"/>
    <property type="match status" value="1"/>
</dbReference>
<dbReference type="Proteomes" id="UP000297031">
    <property type="component" value="Chromosome"/>
</dbReference>
<gene>
    <name evidence="3" type="ORF">E7746_13110</name>
</gene>
<sequence length="550" mass="60075">MKRFITYFALMSLCVTTFAAPSRKVIDNGGSGPYKAEAISEPSLPGFVVYRPCDITGAVKGEGAALPLFVFANGGCNDTSLPHEKMLNDLASYGYIVVALGEMQDSINDRELHKSPNGDMIRAIDWAEKQNGDKKSDYYKSVNLDAVALGGQSCGGAQTLANCGDKRVKSCVMLNSGMGNISMSDASKESLKNLHCPILYLIGGEGDMAYGNAVIDDENIKHVPVAFANHLRVGHGGTFHEQYGGSFSRMLRSWFAWQFKNKPKELDVFLKNRIDDFPDYTMKAKNFDAPVNEPFTVREMHCKSRDGKDIWGKIYIPNTDEAKKPLVVMAHGYNSSHGEPQAFAESLAMHGVASYIFDFCGGGNNSKSEGATTDMTIFTEKDNVEDITRTVKSWDFVAPERIALLGCSQGGLVAALTSAVNPDMFKSIVLVYPALSIPATAPAQLKRFDADNGNPQDVMGMKLGRDYYAKINGMNILDMTGKYKGNVLIVYGDKDPVTAGGMMDKAADTYTHCTKLMIPGGTHGFPYYEHHEKATKGIIDFILDTMVKTK</sequence>
<keyword evidence="3" id="KW-0378">Hydrolase</keyword>
<feature type="signal peptide" evidence="1">
    <location>
        <begin position="1"/>
        <end position="19"/>
    </location>
</feature>
<keyword evidence="1" id="KW-0732">Signal</keyword>